<dbReference type="InterPro" id="IPR030390">
    <property type="entry name" value="MeTrfase_TrmA_AS"/>
</dbReference>
<keyword evidence="3 4" id="KW-0949">S-adenosyl-L-methionine</keyword>
<evidence type="ECO:0000256" key="5">
    <source>
        <dbReference type="PROSITE-ProRule" id="PRU10015"/>
    </source>
</evidence>
<evidence type="ECO:0000256" key="1">
    <source>
        <dbReference type="ARBA" id="ARBA00022603"/>
    </source>
</evidence>
<feature type="active site" description="Nucleophile" evidence="4">
    <location>
        <position position="336"/>
    </location>
</feature>
<feature type="binding site" evidence="4">
    <location>
        <position position="213"/>
    </location>
    <ligand>
        <name>S-adenosyl-L-methionine</name>
        <dbReference type="ChEBI" id="CHEBI:59789"/>
    </ligand>
</feature>
<dbReference type="PROSITE" id="PS01231">
    <property type="entry name" value="TRMA_2"/>
    <property type="match status" value="1"/>
</dbReference>
<dbReference type="CDD" id="cd02440">
    <property type="entry name" value="AdoMet_MTases"/>
    <property type="match status" value="1"/>
</dbReference>
<feature type="binding site" evidence="4">
    <location>
        <position position="309"/>
    </location>
    <ligand>
        <name>S-adenosyl-L-methionine</name>
        <dbReference type="ChEBI" id="CHEBI:59789"/>
    </ligand>
</feature>
<dbReference type="PANTHER" id="PTHR11061">
    <property type="entry name" value="RNA M5U METHYLTRANSFERASE"/>
    <property type="match status" value="1"/>
</dbReference>
<comment type="similarity">
    <text evidence="4">Belongs to the class I-like SAM-binding methyltransferase superfamily. RNA M5U methyltransferase family.</text>
</comment>
<dbReference type="Pfam" id="PF05958">
    <property type="entry name" value="tRNA_U5-meth_tr"/>
    <property type="match status" value="1"/>
</dbReference>
<dbReference type="InterPro" id="IPR010280">
    <property type="entry name" value="U5_MeTrfase_fam"/>
</dbReference>
<keyword evidence="1 4" id="KW-0489">Methyltransferase</keyword>
<sequence length="380" mass="43335">MDCHWFKTNHCHSCELLDRSYAETILLKEKKLSELFAGHHLFLKESVGLNDKVENSRNKAKLAMFGDSSDIQFGFYDSQLNFKKLEECPLHMEGLNNLLPVLKTKLMEYKIIPYSLTEKKGELKYVILSKSQSHHDLLVRFVLRSKESLDRLKKMAADLVTEFPFIKVVTANLQPEHKAVMEGDEEIVLTSEDKILHQFDDVFLTLGPRSFFQVTPEIAGKLYASAGRAVEEYKVKSFLDLFCGVGAFSYFAAKSCPDVLGVELSKEAIVCAQSSQKLNKVSGKIAFEALDVEAFLKNLDKNFEAILVNPPRRGLNKSIIKDILVQKPKLIIYSSCNAETLSRDFSDMNHEYKIVSTQIFDMFPYTEHFETLMIMLRTDA</sequence>
<dbReference type="NCBIfam" id="TIGR00479">
    <property type="entry name" value="rumA"/>
    <property type="match status" value="1"/>
</dbReference>
<dbReference type="Proteomes" id="UP001302274">
    <property type="component" value="Unassembled WGS sequence"/>
</dbReference>
<proteinExistence type="inferred from homology"/>
<keyword evidence="7" id="KW-1185">Reference proteome</keyword>
<name>A0ABU5VWU4_9BACT</name>
<dbReference type="Gene3D" id="2.40.50.1070">
    <property type="match status" value="1"/>
</dbReference>
<comment type="caution">
    <text evidence="6">The sequence shown here is derived from an EMBL/GenBank/DDBJ whole genome shotgun (WGS) entry which is preliminary data.</text>
</comment>
<dbReference type="PROSITE" id="PS01230">
    <property type="entry name" value="TRMA_1"/>
    <property type="match status" value="1"/>
</dbReference>
<evidence type="ECO:0000256" key="4">
    <source>
        <dbReference type="PROSITE-ProRule" id="PRU01024"/>
    </source>
</evidence>
<evidence type="ECO:0000313" key="7">
    <source>
        <dbReference type="Proteomes" id="UP001302274"/>
    </source>
</evidence>
<organism evidence="6 7">
    <name type="scientific">Bacteriovorax antarcticus</name>
    <dbReference type="NCBI Taxonomy" id="3088717"/>
    <lineage>
        <taxon>Bacteria</taxon>
        <taxon>Pseudomonadati</taxon>
        <taxon>Bdellovibrionota</taxon>
        <taxon>Bacteriovoracia</taxon>
        <taxon>Bacteriovoracales</taxon>
        <taxon>Bacteriovoracaceae</taxon>
        <taxon>Bacteriovorax</taxon>
    </lineage>
</organism>
<dbReference type="InterPro" id="IPR030391">
    <property type="entry name" value="MeTrfase_TrmA_CS"/>
</dbReference>
<feature type="binding site" evidence="4">
    <location>
        <position position="263"/>
    </location>
    <ligand>
        <name>S-adenosyl-L-methionine</name>
        <dbReference type="ChEBI" id="CHEBI:59789"/>
    </ligand>
</feature>
<evidence type="ECO:0000256" key="2">
    <source>
        <dbReference type="ARBA" id="ARBA00022679"/>
    </source>
</evidence>
<reference evidence="6 7" key="1">
    <citation type="submission" date="2023-11" db="EMBL/GenBank/DDBJ databases">
        <title>A Novel Polar Bacteriovorax (B. antarcticus) Isolated from the Biocrust in Antarctica.</title>
        <authorList>
            <person name="Mun W."/>
            <person name="Choi S.Y."/>
            <person name="Mitchell R.J."/>
        </authorList>
    </citation>
    <scope>NUCLEOTIDE SEQUENCE [LARGE SCALE GENOMIC DNA]</scope>
    <source>
        <strain evidence="6 7">PP10</strain>
    </source>
</reference>
<dbReference type="EMBL" id="JAYGJQ010000002">
    <property type="protein sequence ID" value="MEA9357538.1"/>
    <property type="molecule type" value="Genomic_DNA"/>
</dbReference>
<evidence type="ECO:0000313" key="6">
    <source>
        <dbReference type="EMBL" id="MEA9357538.1"/>
    </source>
</evidence>
<dbReference type="GO" id="GO:0008168">
    <property type="term" value="F:methyltransferase activity"/>
    <property type="evidence" value="ECO:0007669"/>
    <property type="project" value="UniProtKB-KW"/>
</dbReference>
<gene>
    <name evidence="6" type="primary">rlmD</name>
    <name evidence="6" type="ORF">SHI21_15020</name>
</gene>
<feature type="binding site" evidence="4">
    <location>
        <position position="242"/>
    </location>
    <ligand>
        <name>S-adenosyl-L-methionine</name>
        <dbReference type="ChEBI" id="CHEBI:59789"/>
    </ligand>
</feature>
<keyword evidence="2 4" id="KW-0808">Transferase</keyword>
<dbReference type="InterPro" id="IPR029063">
    <property type="entry name" value="SAM-dependent_MTases_sf"/>
</dbReference>
<dbReference type="GO" id="GO:0032259">
    <property type="term" value="P:methylation"/>
    <property type="evidence" value="ECO:0007669"/>
    <property type="project" value="UniProtKB-KW"/>
</dbReference>
<dbReference type="PANTHER" id="PTHR11061:SF30">
    <property type="entry name" value="TRNA (URACIL(54)-C(5))-METHYLTRANSFERASE"/>
    <property type="match status" value="1"/>
</dbReference>
<dbReference type="RefSeq" id="WP_323577583.1">
    <property type="nucleotide sequence ID" value="NZ_JAYGJQ010000002.1"/>
</dbReference>
<evidence type="ECO:0000256" key="3">
    <source>
        <dbReference type="ARBA" id="ARBA00022691"/>
    </source>
</evidence>
<protein>
    <submittedName>
        <fullName evidence="6">23S rRNA (Uracil(1939)-C(5))-methyltransferase RlmD</fullName>
        <ecNumber evidence="6">2.1.1.190</ecNumber>
    </submittedName>
</protein>
<dbReference type="SUPFAM" id="SSF53335">
    <property type="entry name" value="S-adenosyl-L-methionine-dependent methyltransferases"/>
    <property type="match status" value="1"/>
</dbReference>
<dbReference type="PROSITE" id="PS51687">
    <property type="entry name" value="SAM_MT_RNA_M5U"/>
    <property type="match status" value="1"/>
</dbReference>
<accession>A0ABU5VWU4</accession>
<dbReference type="EC" id="2.1.1.190" evidence="6"/>
<feature type="active site" evidence="5">
    <location>
        <position position="336"/>
    </location>
</feature>
<dbReference type="Gene3D" id="3.40.50.150">
    <property type="entry name" value="Vaccinia Virus protein VP39"/>
    <property type="match status" value="1"/>
</dbReference>